<evidence type="ECO:0000313" key="3">
    <source>
        <dbReference type="EMBL" id="TMV12699.1"/>
    </source>
</evidence>
<feature type="chain" id="PRO_5046171256" description="C-type lectin domain-containing protein" evidence="1">
    <location>
        <begin position="21"/>
        <end position="197"/>
    </location>
</feature>
<proteinExistence type="predicted"/>
<accession>A0ABY2X9Q7</accession>
<dbReference type="InterPro" id="IPR001304">
    <property type="entry name" value="C-type_lectin-like"/>
</dbReference>
<dbReference type="InterPro" id="IPR016187">
    <property type="entry name" value="CTDL_fold"/>
</dbReference>
<gene>
    <name evidence="3" type="ORF">FGK64_07790</name>
</gene>
<evidence type="ECO:0000259" key="2">
    <source>
        <dbReference type="PROSITE" id="PS50041"/>
    </source>
</evidence>
<dbReference type="EMBL" id="VCPC01000002">
    <property type="protein sequence ID" value="TMV12699.1"/>
    <property type="molecule type" value="Genomic_DNA"/>
</dbReference>
<dbReference type="Proteomes" id="UP001191082">
    <property type="component" value="Unassembled WGS sequence"/>
</dbReference>
<dbReference type="SUPFAM" id="SSF56436">
    <property type="entry name" value="C-type lectin-like"/>
    <property type="match status" value="1"/>
</dbReference>
<dbReference type="Pfam" id="PF00059">
    <property type="entry name" value="Lectin_C"/>
    <property type="match status" value="1"/>
</dbReference>
<name>A0ABY2X9Q7_9RHOB</name>
<protein>
    <recommendedName>
        <fullName evidence="2">C-type lectin domain-containing protein</fullName>
    </recommendedName>
</protein>
<dbReference type="SMART" id="SM00034">
    <property type="entry name" value="CLECT"/>
    <property type="match status" value="1"/>
</dbReference>
<feature type="signal peptide" evidence="1">
    <location>
        <begin position="1"/>
        <end position="20"/>
    </location>
</feature>
<keyword evidence="4" id="KW-1185">Reference proteome</keyword>
<dbReference type="RefSeq" id="WP_138863253.1">
    <property type="nucleotide sequence ID" value="NZ_VCPC01000002.1"/>
</dbReference>
<sequence length="197" mass="21032">MKKALYASAALALLAGAAQAAPTQWTAASGGNDHWYEVIWARVNLTWEQANAAAMAMSFNGQNGYLASITSAGEQSFLDGVNNAFTTSSPSHGGTYVTAWIGGHDKNTEGSFEWTSGEAFSYTNWSSGEPNNYGGNEDYVQGWWSGNQWNDNGSGATLQKYVVEYNSPSQVPVPASLPLAAAGFGIMGWIGRRRKKA</sequence>
<dbReference type="Gene3D" id="3.10.100.10">
    <property type="entry name" value="Mannose-Binding Protein A, subunit A"/>
    <property type="match status" value="1"/>
</dbReference>
<feature type="domain" description="C-type lectin" evidence="2">
    <location>
        <begin position="46"/>
        <end position="151"/>
    </location>
</feature>
<dbReference type="PROSITE" id="PS50041">
    <property type="entry name" value="C_TYPE_LECTIN_2"/>
    <property type="match status" value="1"/>
</dbReference>
<comment type="caution">
    <text evidence="3">The sequence shown here is derived from an EMBL/GenBank/DDBJ whole genome shotgun (WGS) entry which is preliminary data.</text>
</comment>
<dbReference type="InterPro" id="IPR016186">
    <property type="entry name" value="C-type_lectin-like/link_sf"/>
</dbReference>
<evidence type="ECO:0000313" key="4">
    <source>
        <dbReference type="Proteomes" id="UP001191082"/>
    </source>
</evidence>
<reference evidence="3 4" key="1">
    <citation type="submission" date="2019-05" db="EMBL/GenBank/DDBJ databases">
        <title>Marivita sp. nov. isolated from sea sediment.</title>
        <authorList>
            <person name="Kim W."/>
        </authorList>
    </citation>
    <scope>NUCLEOTIDE SEQUENCE [LARGE SCALE GENOMIC DNA]</scope>
    <source>
        <strain evidence="3 4">CAU 1492</strain>
    </source>
</reference>
<dbReference type="PANTHER" id="PTHR22803">
    <property type="entry name" value="MANNOSE, PHOSPHOLIPASE, LECTIN RECEPTOR RELATED"/>
    <property type="match status" value="1"/>
</dbReference>
<organism evidence="3 4">
    <name type="scientific">Arenibacterium halophilum</name>
    <dbReference type="NCBI Taxonomy" id="2583821"/>
    <lineage>
        <taxon>Bacteria</taxon>
        <taxon>Pseudomonadati</taxon>
        <taxon>Pseudomonadota</taxon>
        <taxon>Alphaproteobacteria</taxon>
        <taxon>Rhodobacterales</taxon>
        <taxon>Paracoccaceae</taxon>
        <taxon>Arenibacterium</taxon>
    </lineage>
</organism>
<evidence type="ECO:0000256" key="1">
    <source>
        <dbReference type="SAM" id="SignalP"/>
    </source>
</evidence>
<keyword evidence="1" id="KW-0732">Signal</keyword>
<dbReference type="InterPro" id="IPR050111">
    <property type="entry name" value="C-type_lectin/snaclec_domain"/>
</dbReference>